<evidence type="ECO:0000256" key="4">
    <source>
        <dbReference type="ARBA" id="ARBA00023163"/>
    </source>
</evidence>
<dbReference type="SMART" id="SM00421">
    <property type="entry name" value="HTH_LUXR"/>
    <property type="match status" value="1"/>
</dbReference>
<dbReference type="GO" id="GO:0006355">
    <property type="term" value="P:regulation of DNA-templated transcription"/>
    <property type="evidence" value="ECO:0007669"/>
    <property type="project" value="InterPro"/>
</dbReference>
<dbReference type="CDD" id="cd17535">
    <property type="entry name" value="REC_NarL-like"/>
    <property type="match status" value="1"/>
</dbReference>
<evidence type="ECO:0000256" key="3">
    <source>
        <dbReference type="ARBA" id="ARBA00023125"/>
    </source>
</evidence>
<evidence type="ECO:0000256" key="2">
    <source>
        <dbReference type="ARBA" id="ARBA00023015"/>
    </source>
</evidence>
<feature type="modified residue" description="4-aspartylphosphate" evidence="5">
    <location>
        <position position="55"/>
    </location>
</feature>
<keyword evidence="3" id="KW-0238">DNA-binding</keyword>
<dbReference type="Pfam" id="PF00196">
    <property type="entry name" value="GerE"/>
    <property type="match status" value="1"/>
</dbReference>
<gene>
    <name evidence="8" type="ORF">ICC18_05895</name>
</gene>
<dbReference type="SMART" id="SM00448">
    <property type="entry name" value="REC"/>
    <property type="match status" value="1"/>
</dbReference>
<sequence>MTYKVMIVDDQNLLVDGLATIIDVQPDMEVVGTAENGLQALELIERLHPDVVLMDVRMPVMDGVETTKRIKAAYPKTIVLILSTFAEEEVIVECLAHGAEGFLLKDIRGERLIAMIRDALTGQLVLPAVIAAKLAERLFRLSSNLKDEMEKARVRSQGITFTEREQEIIRLLLKGWNNRQIAAALFISEGTTRNYISAIYNKVGASDRAHALVLLKELMSEE</sequence>
<evidence type="ECO:0000259" key="6">
    <source>
        <dbReference type="PROSITE" id="PS50043"/>
    </source>
</evidence>
<evidence type="ECO:0000259" key="7">
    <source>
        <dbReference type="PROSITE" id="PS50110"/>
    </source>
</evidence>
<feature type="domain" description="Response regulatory" evidence="7">
    <location>
        <begin position="4"/>
        <end position="120"/>
    </location>
</feature>
<dbReference type="InterPro" id="IPR039420">
    <property type="entry name" value="WalR-like"/>
</dbReference>
<dbReference type="Proteomes" id="UP000650466">
    <property type="component" value="Unassembled WGS sequence"/>
</dbReference>
<keyword evidence="1 5" id="KW-0597">Phosphoprotein</keyword>
<evidence type="ECO:0000313" key="9">
    <source>
        <dbReference type="Proteomes" id="UP000650466"/>
    </source>
</evidence>
<proteinExistence type="predicted"/>
<dbReference type="Gene3D" id="3.40.50.2300">
    <property type="match status" value="1"/>
</dbReference>
<dbReference type="SUPFAM" id="SSF46894">
    <property type="entry name" value="C-terminal effector domain of the bipartite response regulators"/>
    <property type="match status" value="1"/>
</dbReference>
<dbReference type="PROSITE" id="PS50043">
    <property type="entry name" value="HTH_LUXR_2"/>
    <property type="match status" value="1"/>
</dbReference>
<dbReference type="InterPro" id="IPR000792">
    <property type="entry name" value="Tscrpt_reg_LuxR_C"/>
</dbReference>
<dbReference type="AlphaFoldDB" id="A0A926KP93"/>
<dbReference type="RefSeq" id="WP_188173445.1">
    <property type="nucleotide sequence ID" value="NZ_JACVVD010000002.1"/>
</dbReference>
<keyword evidence="4" id="KW-0804">Transcription</keyword>
<evidence type="ECO:0000256" key="1">
    <source>
        <dbReference type="ARBA" id="ARBA00022553"/>
    </source>
</evidence>
<reference evidence="8" key="1">
    <citation type="submission" date="2020-09" db="EMBL/GenBank/DDBJ databases">
        <title>Draft Genome Sequence of Paenibacillus sp. WST5.</title>
        <authorList>
            <person name="Bao Z."/>
        </authorList>
    </citation>
    <scope>NUCLEOTIDE SEQUENCE</scope>
    <source>
        <strain evidence="8">WST5</strain>
    </source>
</reference>
<feature type="domain" description="HTH luxR-type" evidence="6">
    <location>
        <begin position="154"/>
        <end position="219"/>
    </location>
</feature>
<name>A0A926KP93_9BACL</name>
<evidence type="ECO:0000256" key="5">
    <source>
        <dbReference type="PROSITE-ProRule" id="PRU00169"/>
    </source>
</evidence>
<organism evidence="8 9">
    <name type="scientific">Paenibacillus sedimenti</name>
    <dbReference type="NCBI Taxonomy" id="2770274"/>
    <lineage>
        <taxon>Bacteria</taxon>
        <taxon>Bacillati</taxon>
        <taxon>Bacillota</taxon>
        <taxon>Bacilli</taxon>
        <taxon>Bacillales</taxon>
        <taxon>Paenibacillaceae</taxon>
        <taxon>Paenibacillus</taxon>
    </lineage>
</organism>
<dbReference type="PROSITE" id="PS50110">
    <property type="entry name" value="RESPONSE_REGULATORY"/>
    <property type="match status" value="1"/>
</dbReference>
<dbReference type="Pfam" id="PF00072">
    <property type="entry name" value="Response_reg"/>
    <property type="match status" value="1"/>
</dbReference>
<dbReference type="InterPro" id="IPR016032">
    <property type="entry name" value="Sig_transdc_resp-reg_C-effctor"/>
</dbReference>
<dbReference type="InterPro" id="IPR058245">
    <property type="entry name" value="NreC/VraR/RcsB-like_REC"/>
</dbReference>
<dbReference type="CDD" id="cd06170">
    <property type="entry name" value="LuxR_C_like"/>
    <property type="match status" value="1"/>
</dbReference>
<dbReference type="PRINTS" id="PR00038">
    <property type="entry name" value="HTHLUXR"/>
</dbReference>
<comment type="caution">
    <text evidence="8">The sequence shown here is derived from an EMBL/GenBank/DDBJ whole genome shotgun (WGS) entry which is preliminary data.</text>
</comment>
<dbReference type="GO" id="GO:0000160">
    <property type="term" value="P:phosphorelay signal transduction system"/>
    <property type="evidence" value="ECO:0007669"/>
    <property type="project" value="InterPro"/>
</dbReference>
<accession>A0A926KP93</accession>
<keyword evidence="9" id="KW-1185">Reference proteome</keyword>
<dbReference type="GO" id="GO:0003677">
    <property type="term" value="F:DNA binding"/>
    <property type="evidence" value="ECO:0007669"/>
    <property type="project" value="UniProtKB-KW"/>
</dbReference>
<dbReference type="PANTHER" id="PTHR43214:SF24">
    <property type="entry name" value="TRANSCRIPTIONAL REGULATORY PROTEIN NARL-RELATED"/>
    <property type="match status" value="1"/>
</dbReference>
<evidence type="ECO:0000313" key="8">
    <source>
        <dbReference type="EMBL" id="MBD0379640.1"/>
    </source>
</evidence>
<dbReference type="SUPFAM" id="SSF52172">
    <property type="entry name" value="CheY-like"/>
    <property type="match status" value="1"/>
</dbReference>
<protein>
    <submittedName>
        <fullName evidence="8">Response regulator transcription factor</fullName>
    </submittedName>
</protein>
<keyword evidence="2" id="KW-0805">Transcription regulation</keyword>
<dbReference type="InterPro" id="IPR011006">
    <property type="entry name" value="CheY-like_superfamily"/>
</dbReference>
<dbReference type="InterPro" id="IPR001789">
    <property type="entry name" value="Sig_transdc_resp-reg_receiver"/>
</dbReference>
<dbReference type="EMBL" id="JACVVD010000002">
    <property type="protein sequence ID" value="MBD0379640.1"/>
    <property type="molecule type" value="Genomic_DNA"/>
</dbReference>
<dbReference type="PANTHER" id="PTHR43214">
    <property type="entry name" value="TWO-COMPONENT RESPONSE REGULATOR"/>
    <property type="match status" value="1"/>
</dbReference>